<feature type="transmembrane region" description="Helical" evidence="2">
    <location>
        <begin position="486"/>
        <end position="505"/>
    </location>
</feature>
<proteinExistence type="predicted"/>
<feature type="compositionally biased region" description="Low complexity" evidence="1">
    <location>
        <begin position="1"/>
        <end position="16"/>
    </location>
</feature>
<gene>
    <name evidence="3" type="ORF">Enr13x_71210</name>
</gene>
<evidence type="ECO:0000256" key="2">
    <source>
        <dbReference type="SAM" id="Phobius"/>
    </source>
</evidence>
<dbReference type="KEGG" id="snep:Enr13x_71210"/>
<evidence type="ECO:0000313" key="4">
    <source>
        <dbReference type="Proteomes" id="UP000319004"/>
    </source>
</evidence>
<accession>A0A518I270</accession>
<sequence>MRPSPRLLQPLQSGPLPSDPSRRSLRSNLLSCCQTLTISKTFPIARPAALAAFLLGLIVILPWSAAAACPFCESVQQTIRQQSLTMDAVVIASSLDGELTRNLTTGVVKMRIEKVIKGSEHVKVGQEVDAIYYGKVEVGRRFLLSGVDPPNLQWSCLPVSERAEAYIVKASQVKDDDVARLRFFRDYLEDEEALISRDAYDEFASAPYDVIQQIGPDMDHDQLIEWVQQPEIGADRKRLYFTMLGVCGGKQDLPMLEAMLRNPAKSVTGGLDALIACYLTLAGEAGLPLIDELFIANHKAPFPQSYAAIMAIRFHGTEGDVIPRSALVESLHKILDRGELADMVIPDLAKWKDWSQIERLTTLFKEAEKDKNWLRVPVINYMRACPLPEAEAAIEELEKIDPEAVRRAKTFFPIPVPVRAKPAEEATSQSGPALETPQRGARYAAVVPIATAPSAAAPVSLAATDVTANELGNRTLLAQKTNPWDLGYVITVALASIVLALFLVLTGGPATGVKVA</sequence>
<dbReference type="AlphaFoldDB" id="A0A518I270"/>
<evidence type="ECO:0000313" key="3">
    <source>
        <dbReference type="EMBL" id="QDV47212.1"/>
    </source>
</evidence>
<keyword evidence="2" id="KW-0812">Transmembrane</keyword>
<feature type="transmembrane region" description="Helical" evidence="2">
    <location>
        <begin position="48"/>
        <end position="66"/>
    </location>
</feature>
<name>A0A518I270_9BACT</name>
<evidence type="ECO:0000256" key="1">
    <source>
        <dbReference type="SAM" id="MobiDB-lite"/>
    </source>
</evidence>
<reference evidence="3 4" key="1">
    <citation type="submission" date="2019-03" db="EMBL/GenBank/DDBJ databases">
        <title>Deep-cultivation of Planctomycetes and their phenomic and genomic characterization uncovers novel biology.</title>
        <authorList>
            <person name="Wiegand S."/>
            <person name="Jogler M."/>
            <person name="Boedeker C."/>
            <person name="Pinto D."/>
            <person name="Vollmers J."/>
            <person name="Rivas-Marin E."/>
            <person name="Kohn T."/>
            <person name="Peeters S.H."/>
            <person name="Heuer A."/>
            <person name="Rast P."/>
            <person name="Oberbeckmann S."/>
            <person name="Bunk B."/>
            <person name="Jeske O."/>
            <person name="Meyerdierks A."/>
            <person name="Storesund J.E."/>
            <person name="Kallscheuer N."/>
            <person name="Luecker S."/>
            <person name="Lage O.M."/>
            <person name="Pohl T."/>
            <person name="Merkel B.J."/>
            <person name="Hornburger P."/>
            <person name="Mueller R.-W."/>
            <person name="Bruemmer F."/>
            <person name="Labrenz M."/>
            <person name="Spormann A.M."/>
            <person name="Op den Camp H."/>
            <person name="Overmann J."/>
            <person name="Amann R."/>
            <person name="Jetten M.S.M."/>
            <person name="Mascher T."/>
            <person name="Medema M.H."/>
            <person name="Devos D.P."/>
            <person name="Kaster A.-K."/>
            <person name="Ovreas L."/>
            <person name="Rohde M."/>
            <person name="Galperin M.Y."/>
            <person name="Jogler C."/>
        </authorList>
    </citation>
    <scope>NUCLEOTIDE SEQUENCE [LARGE SCALE GENOMIC DNA]</scope>
    <source>
        <strain evidence="3 4">Enr13</strain>
    </source>
</reference>
<protein>
    <submittedName>
        <fullName evidence="3">Uncharacterized protein</fullName>
    </submittedName>
</protein>
<dbReference type="EMBL" id="CP037423">
    <property type="protein sequence ID" value="QDV47212.1"/>
    <property type="molecule type" value="Genomic_DNA"/>
</dbReference>
<keyword evidence="2" id="KW-0472">Membrane</keyword>
<keyword evidence="2" id="KW-1133">Transmembrane helix</keyword>
<feature type="region of interest" description="Disordered" evidence="1">
    <location>
        <begin position="1"/>
        <end position="22"/>
    </location>
</feature>
<keyword evidence="4" id="KW-1185">Reference proteome</keyword>
<dbReference type="Proteomes" id="UP000319004">
    <property type="component" value="Chromosome"/>
</dbReference>
<organism evidence="3 4">
    <name type="scientific">Stieleria neptunia</name>
    <dbReference type="NCBI Taxonomy" id="2527979"/>
    <lineage>
        <taxon>Bacteria</taxon>
        <taxon>Pseudomonadati</taxon>
        <taxon>Planctomycetota</taxon>
        <taxon>Planctomycetia</taxon>
        <taxon>Pirellulales</taxon>
        <taxon>Pirellulaceae</taxon>
        <taxon>Stieleria</taxon>
    </lineage>
</organism>